<gene>
    <name evidence="2" type="ORF">HDF22_004940</name>
</gene>
<evidence type="ECO:0000313" key="3">
    <source>
        <dbReference type="Proteomes" id="UP000548326"/>
    </source>
</evidence>
<keyword evidence="1" id="KW-0472">Membrane</keyword>
<keyword evidence="1" id="KW-0812">Transmembrane</keyword>
<evidence type="ECO:0000256" key="1">
    <source>
        <dbReference type="SAM" id="Phobius"/>
    </source>
</evidence>
<reference evidence="2 3" key="1">
    <citation type="submission" date="2020-08" db="EMBL/GenBank/DDBJ databases">
        <title>Genomic Encyclopedia of Type Strains, Phase IV (KMG-V): Genome sequencing to study the core and pangenomes of soil and plant-associated prokaryotes.</title>
        <authorList>
            <person name="Whitman W."/>
        </authorList>
    </citation>
    <scope>NUCLEOTIDE SEQUENCE [LARGE SCALE GENOMIC DNA]</scope>
    <source>
        <strain evidence="2 3">MP601</strain>
    </source>
</reference>
<feature type="transmembrane region" description="Helical" evidence="1">
    <location>
        <begin position="16"/>
        <end position="34"/>
    </location>
</feature>
<organism evidence="2 3">
    <name type="scientific">Mucilaginibacter lappiensis</name>
    <dbReference type="NCBI Taxonomy" id="354630"/>
    <lineage>
        <taxon>Bacteria</taxon>
        <taxon>Pseudomonadati</taxon>
        <taxon>Bacteroidota</taxon>
        <taxon>Sphingobacteriia</taxon>
        <taxon>Sphingobacteriales</taxon>
        <taxon>Sphingobacteriaceae</taxon>
        <taxon>Mucilaginibacter</taxon>
    </lineage>
</organism>
<sequence length="68" mass="8208">MNEDYQIKKAPVTGCLFYLVKSLFKYYQIIFLTLKKIKLNKKILILLKCSHNNKFRFLRTIFNTSLLF</sequence>
<evidence type="ECO:0000313" key="2">
    <source>
        <dbReference type="EMBL" id="MBB6130795.1"/>
    </source>
</evidence>
<accession>A0A841JR77</accession>
<name>A0A841JR77_9SPHI</name>
<comment type="caution">
    <text evidence="2">The sequence shown here is derived from an EMBL/GenBank/DDBJ whole genome shotgun (WGS) entry which is preliminary data.</text>
</comment>
<keyword evidence="1" id="KW-1133">Transmembrane helix</keyword>
<protein>
    <submittedName>
        <fullName evidence="2">Uncharacterized protein</fullName>
    </submittedName>
</protein>
<dbReference type="EMBL" id="JACHCA010000017">
    <property type="protein sequence ID" value="MBB6130795.1"/>
    <property type="molecule type" value="Genomic_DNA"/>
</dbReference>
<dbReference type="AlphaFoldDB" id="A0A841JR77"/>
<proteinExistence type="predicted"/>
<dbReference type="Proteomes" id="UP000548326">
    <property type="component" value="Unassembled WGS sequence"/>
</dbReference>